<protein>
    <submittedName>
        <fullName evidence="4">Uncharacterized protein</fullName>
    </submittedName>
</protein>
<evidence type="ECO:0000313" key="5">
    <source>
        <dbReference type="Proteomes" id="UP001497382"/>
    </source>
</evidence>
<keyword evidence="2" id="KW-0472">Membrane</keyword>
<feature type="chain" id="PRO_5043427205" evidence="3">
    <location>
        <begin position="24"/>
        <end position="704"/>
    </location>
</feature>
<feature type="signal peptide" evidence="3">
    <location>
        <begin position="1"/>
        <end position="23"/>
    </location>
</feature>
<evidence type="ECO:0000313" key="4">
    <source>
        <dbReference type="EMBL" id="CAL1293503.1"/>
    </source>
</evidence>
<dbReference type="AlphaFoldDB" id="A0AAV2BBE2"/>
<gene>
    <name evidence="4" type="ORF">LARSCL_LOCUS18230</name>
</gene>
<organism evidence="4 5">
    <name type="scientific">Larinioides sclopetarius</name>
    <dbReference type="NCBI Taxonomy" id="280406"/>
    <lineage>
        <taxon>Eukaryota</taxon>
        <taxon>Metazoa</taxon>
        <taxon>Ecdysozoa</taxon>
        <taxon>Arthropoda</taxon>
        <taxon>Chelicerata</taxon>
        <taxon>Arachnida</taxon>
        <taxon>Araneae</taxon>
        <taxon>Araneomorphae</taxon>
        <taxon>Entelegynae</taxon>
        <taxon>Araneoidea</taxon>
        <taxon>Araneidae</taxon>
        <taxon>Larinioides</taxon>
    </lineage>
</organism>
<proteinExistence type="predicted"/>
<dbReference type="Proteomes" id="UP001497382">
    <property type="component" value="Unassembled WGS sequence"/>
</dbReference>
<keyword evidence="5" id="KW-1185">Reference proteome</keyword>
<feature type="transmembrane region" description="Helical" evidence="2">
    <location>
        <begin position="533"/>
        <end position="553"/>
    </location>
</feature>
<dbReference type="EMBL" id="CAXIEN010000329">
    <property type="protein sequence ID" value="CAL1293503.1"/>
    <property type="molecule type" value="Genomic_DNA"/>
</dbReference>
<feature type="compositionally biased region" description="Low complexity" evidence="1">
    <location>
        <begin position="637"/>
        <end position="652"/>
    </location>
</feature>
<accession>A0AAV2BBE2</accession>
<evidence type="ECO:0000256" key="1">
    <source>
        <dbReference type="SAM" id="MobiDB-lite"/>
    </source>
</evidence>
<name>A0AAV2BBE2_9ARAC</name>
<keyword evidence="2" id="KW-1133">Transmembrane helix</keyword>
<evidence type="ECO:0000256" key="2">
    <source>
        <dbReference type="SAM" id="Phobius"/>
    </source>
</evidence>
<evidence type="ECO:0000256" key="3">
    <source>
        <dbReference type="SAM" id="SignalP"/>
    </source>
</evidence>
<keyword evidence="2" id="KW-0812">Transmembrane</keyword>
<keyword evidence="3" id="KW-0732">Signal</keyword>
<sequence length="704" mass="79639">MHIIKNFILIVVVTLFICTIVKSKEEVTKNNINEGKVTTDVTNEELSTDVTNEGKVTTNVTNEGKVTTNATNEEVSTVVTDEEISAVVTNEEVTEDVTNEEVTEDITNEEVTKDVTIGEEVTEKEYYCTKEAIILNGSDSGASTEYFEMDFTENCTIYTYPIKCVDASSIIKIKSIFTDHNDLASSNLTSQIQVVLKEKTTLSDGTKSLIDVKKWIIDSKNRTSTKDQIFFSQTADLTVTVKINGNWPDINLNFLYEEVDFVEYRKNSSVREGSISPWEPMEGRGYRPNSAYVFQITKPDFLNANSIHLALNKLHIDEGIGEYLLVGAGKDVFEGPPPLFISSLLSKKEIKINDENAYVVFVAASTRSLYSGFEITWKYNGTLITGKEDVTIDPAIDDESDSMPICIYNISAALNELNKSEDSFSKFRERLASLGNEYAKKNGKNVKIDSCVHVYCSSSQVRIVRVSAIIDKNDTLYVMVKIQHTEDGKAYFDWKQMGHILSEYSSLYHSEIENGYWINKCPVETRRKDQTHIIFYAIIPVICCLLFILIWNWKLTPCSKIFSKKIKTAIIKSRGSQFVSQDENDYIADYVSTTIPKVRITNDQGRRYTWDDDDDVLSSGAEHESDTVFNRADLRRSNSTRSSQRSTRSSTRSPRRPEINMAFEEDEEYKDDIQNTTGTSTAATNTMNSQKSLISRYITDETKL</sequence>
<feature type="region of interest" description="Disordered" evidence="1">
    <location>
        <begin position="633"/>
        <end position="659"/>
    </location>
</feature>
<reference evidence="4 5" key="1">
    <citation type="submission" date="2024-04" db="EMBL/GenBank/DDBJ databases">
        <authorList>
            <person name="Rising A."/>
            <person name="Reimegard J."/>
            <person name="Sonavane S."/>
            <person name="Akerstrom W."/>
            <person name="Nylinder S."/>
            <person name="Hedman E."/>
            <person name="Kallberg Y."/>
        </authorList>
    </citation>
    <scope>NUCLEOTIDE SEQUENCE [LARGE SCALE GENOMIC DNA]</scope>
</reference>
<comment type="caution">
    <text evidence="4">The sequence shown here is derived from an EMBL/GenBank/DDBJ whole genome shotgun (WGS) entry which is preliminary data.</text>
</comment>